<proteinExistence type="predicted"/>
<feature type="chain" id="PRO_5030674097" evidence="2">
    <location>
        <begin position="19"/>
        <end position="165"/>
    </location>
</feature>
<feature type="region of interest" description="Disordered" evidence="1">
    <location>
        <begin position="144"/>
        <end position="165"/>
    </location>
</feature>
<reference evidence="3 4" key="1">
    <citation type="submission" date="2020-08" db="EMBL/GenBank/DDBJ databases">
        <title>Genomic Encyclopedia of Type Strains, Phase IV (KMG-IV): sequencing the most valuable type-strain genomes for metagenomic binning, comparative biology and taxonomic classification.</title>
        <authorList>
            <person name="Goeker M."/>
        </authorList>
    </citation>
    <scope>NUCLEOTIDE SEQUENCE [LARGE SCALE GENOMIC DNA]</scope>
    <source>
        <strain evidence="3 4">DSM 24448</strain>
    </source>
</reference>
<dbReference type="AlphaFoldDB" id="A0A7W9A1Q4"/>
<dbReference type="Proteomes" id="UP000548978">
    <property type="component" value="Unassembled WGS sequence"/>
</dbReference>
<feature type="signal peptide" evidence="2">
    <location>
        <begin position="1"/>
        <end position="18"/>
    </location>
</feature>
<keyword evidence="2" id="KW-0732">Signal</keyword>
<evidence type="ECO:0000313" key="3">
    <source>
        <dbReference type="EMBL" id="MBB5659786.1"/>
    </source>
</evidence>
<dbReference type="RefSeq" id="WP_123286755.1">
    <property type="nucleotide sequence ID" value="NZ_JACIJB010000001.1"/>
</dbReference>
<name>A0A7W9A1Q4_9CAUL</name>
<dbReference type="PROSITE" id="PS51257">
    <property type="entry name" value="PROKAR_LIPOPROTEIN"/>
    <property type="match status" value="1"/>
</dbReference>
<evidence type="ECO:0000256" key="1">
    <source>
        <dbReference type="SAM" id="MobiDB-lite"/>
    </source>
</evidence>
<evidence type="ECO:0000256" key="2">
    <source>
        <dbReference type="SAM" id="SignalP"/>
    </source>
</evidence>
<accession>A0A7W9A1Q4</accession>
<organism evidence="3 4">
    <name type="scientific">Brevundimonas halotolerans</name>
    <dbReference type="NCBI Taxonomy" id="69670"/>
    <lineage>
        <taxon>Bacteria</taxon>
        <taxon>Pseudomonadati</taxon>
        <taxon>Pseudomonadota</taxon>
        <taxon>Alphaproteobacteria</taxon>
        <taxon>Caulobacterales</taxon>
        <taxon>Caulobacteraceae</taxon>
        <taxon>Brevundimonas</taxon>
    </lineage>
</organism>
<protein>
    <submittedName>
        <fullName evidence="3">Uncharacterized protein</fullName>
    </submittedName>
</protein>
<sequence>MRAVVTLLIGAFALTACGEPASEPADAPAVGAPAAPKTAAGPSATPVTLSEAMMGTACRAGVGAVYGQPGADVTVLDRAGSVITVGWRAPVDGGQLTAECRIDGNRVLWRPLDRPVAGENRWMDQPGDPVVTYSLDGSTLTVSLSLPDGTTTTTAEAVTTEEEAR</sequence>
<comment type="caution">
    <text evidence="3">The sequence shown here is derived from an EMBL/GenBank/DDBJ whole genome shotgun (WGS) entry which is preliminary data.</text>
</comment>
<keyword evidence="4" id="KW-1185">Reference proteome</keyword>
<dbReference type="EMBL" id="JACIJB010000001">
    <property type="protein sequence ID" value="MBB5659786.1"/>
    <property type="molecule type" value="Genomic_DNA"/>
</dbReference>
<feature type="compositionally biased region" description="Low complexity" evidence="1">
    <location>
        <begin position="24"/>
        <end position="44"/>
    </location>
</feature>
<feature type="region of interest" description="Disordered" evidence="1">
    <location>
        <begin position="23"/>
        <end position="44"/>
    </location>
</feature>
<gene>
    <name evidence="3" type="ORF">FHS65_000504</name>
</gene>
<evidence type="ECO:0000313" key="4">
    <source>
        <dbReference type="Proteomes" id="UP000548978"/>
    </source>
</evidence>
<dbReference type="OrthoDB" id="6402870at2"/>